<reference evidence="1" key="1">
    <citation type="journal article" date="2023" name="Science">
        <title>Elucidation of the pathway for biosynthesis of saponin adjuvants from the soapbark tree.</title>
        <authorList>
            <person name="Reed J."/>
            <person name="Orme A."/>
            <person name="El-Demerdash A."/>
            <person name="Owen C."/>
            <person name="Martin L.B.B."/>
            <person name="Misra R.C."/>
            <person name="Kikuchi S."/>
            <person name="Rejzek M."/>
            <person name="Martin A.C."/>
            <person name="Harkess A."/>
            <person name="Leebens-Mack J."/>
            <person name="Louveau T."/>
            <person name="Stephenson M.J."/>
            <person name="Osbourn A."/>
        </authorList>
    </citation>
    <scope>NUCLEOTIDE SEQUENCE</scope>
    <source>
        <strain evidence="1">S10</strain>
    </source>
</reference>
<name>A0AAD7Q657_QUISA</name>
<organism evidence="1 2">
    <name type="scientific">Quillaja saponaria</name>
    <name type="common">Soap bark tree</name>
    <dbReference type="NCBI Taxonomy" id="32244"/>
    <lineage>
        <taxon>Eukaryota</taxon>
        <taxon>Viridiplantae</taxon>
        <taxon>Streptophyta</taxon>
        <taxon>Embryophyta</taxon>
        <taxon>Tracheophyta</taxon>
        <taxon>Spermatophyta</taxon>
        <taxon>Magnoliopsida</taxon>
        <taxon>eudicotyledons</taxon>
        <taxon>Gunneridae</taxon>
        <taxon>Pentapetalae</taxon>
        <taxon>rosids</taxon>
        <taxon>fabids</taxon>
        <taxon>Fabales</taxon>
        <taxon>Quillajaceae</taxon>
        <taxon>Quillaja</taxon>
    </lineage>
</organism>
<dbReference type="KEGG" id="qsa:O6P43_005475"/>
<sequence length="248" mass="27547">MGIEENFEATENLVVNTMEVKREEVKTELWSNSSPGNVAEDNGGDLNSGIMMGNENSGICVEFYANLDSECVVEGVSLEIEADSYLNIGGTKEEDKQLVDVVEEGTKLKEENVGEENNMDINVEEYLNLDNEGVMEDENAQVVRDNWEMNGEGIEDEERLVTGEKKQLTPNSESIAEDKSLGAYLENLAVVSAEKISVEEEASAAVMNDMKGNAHLDNIASIKEDDIEKERKRGMKVMCKKMKVKKSY</sequence>
<evidence type="ECO:0000313" key="2">
    <source>
        <dbReference type="Proteomes" id="UP001163823"/>
    </source>
</evidence>
<protein>
    <submittedName>
        <fullName evidence="1">Uncharacterized protein</fullName>
    </submittedName>
</protein>
<evidence type="ECO:0000313" key="1">
    <source>
        <dbReference type="EMBL" id="KAJ7975567.1"/>
    </source>
</evidence>
<accession>A0AAD7Q657</accession>
<keyword evidence="2" id="KW-1185">Reference proteome</keyword>
<dbReference type="Proteomes" id="UP001163823">
    <property type="component" value="Chromosome 3"/>
</dbReference>
<dbReference type="EMBL" id="JARAOO010000003">
    <property type="protein sequence ID" value="KAJ7975567.1"/>
    <property type="molecule type" value="Genomic_DNA"/>
</dbReference>
<proteinExistence type="predicted"/>
<dbReference type="AlphaFoldDB" id="A0AAD7Q657"/>
<comment type="caution">
    <text evidence="1">The sequence shown here is derived from an EMBL/GenBank/DDBJ whole genome shotgun (WGS) entry which is preliminary data.</text>
</comment>
<gene>
    <name evidence="1" type="ORF">O6P43_005475</name>
</gene>